<keyword evidence="1" id="KW-0812">Transmembrane</keyword>
<feature type="transmembrane region" description="Helical" evidence="1">
    <location>
        <begin position="109"/>
        <end position="128"/>
    </location>
</feature>
<comment type="caution">
    <text evidence="2">The sequence shown here is derived from an EMBL/GenBank/DDBJ whole genome shotgun (WGS) entry which is preliminary data.</text>
</comment>
<keyword evidence="1" id="KW-0472">Membrane</keyword>
<name>A0ABW3CFS9_9ACTN</name>
<feature type="transmembrane region" description="Helical" evidence="1">
    <location>
        <begin position="7"/>
        <end position="30"/>
    </location>
</feature>
<evidence type="ECO:0000313" key="3">
    <source>
        <dbReference type="Proteomes" id="UP001597083"/>
    </source>
</evidence>
<organism evidence="2 3">
    <name type="scientific">Actinomadura adrarensis</name>
    <dbReference type="NCBI Taxonomy" id="1819600"/>
    <lineage>
        <taxon>Bacteria</taxon>
        <taxon>Bacillati</taxon>
        <taxon>Actinomycetota</taxon>
        <taxon>Actinomycetes</taxon>
        <taxon>Streptosporangiales</taxon>
        <taxon>Thermomonosporaceae</taxon>
        <taxon>Actinomadura</taxon>
    </lineage>
</organism>
<evidence type="ECO:0000313" key="2">
    <source>
        <dbReference type="EMBL" id="MFD0852439.1"/>
    </source>
</evidence>
<gene>
    <name evidence="2" type="ORF">ACFQ07_09410</name>
</gene>
<evidence type="ECO:0000256" key="1">
    <source>
        <dbReference type="SAM" id="Phobius"/>
    </source>
</evidence>
<feature type="transmembrane region" description="Helical" evidence="1">
    <location>
        <begin position="66"/>
        <end position="88"/>
    </location>
</feature>
<dbReference type="EMBL" id="JBHTIR010001348">
    <property type="protein sequence ID" value="MFD0852439.1"/>
    <property type="molecule type" value="Genomic_DNA"/>
</dbReference>
<keyword evidence="3" id="KW-1185">Reference proteome</keyword>
<sequence>MTRTEEILRGLGALTALLFLLGFPPIFLYATGGLPFPDRMPDWEEVYVTLMQPDYDYSVFTGFLRLILWGLWASYVGIIGTEIVRYIAEGDKRADRSDTGRPTQDFARRLVAMTALIFTAGTAVTQTVEPPAA</sequence>
<keyword evidence="1" id="KW-1133">Transmembrane helix</keyword>
<dbReference type="Proteomes" id="UP001597083">
    <property type="component" value="Unassembled WGS sequence"/>
</dbReference>
<accession>A0ABW3CFS9</accession>
<proteinExistence type="predicted"/>
<feature type="non-terminal residue" evidence="2">
    <location>
        <position position="133"/>
    </location>
</feature>
<reference evidence="3" key="1">
    <citation type="journal article" date="2019" name="Int. J. Syst. Evol. Microbiol.">
        <title>The Global Catalogue of Microorganisms (GCM) 10K type strain sequencing project: providing services to taxonomists for standard genome sequencing and annotation.</title>
        <authorList>
            <consortium name="The Broad Institute Genomics Platform"/>
            <consortium name="The Broad Institute Genome Sequencing Center for Infectious Disease"/>
            <person name="Wu L."/>
            <person name="Ma J."/>
        </authorList>
    </citation>
    <scope>NUCLEOTIDE SEQUENCE [LARGE SCALE GENOMIC DNA]</scope>
    <source>
        <strain evidence="3">JCM 31696</strain>
    </source>
</reference>
<protein>
    <submittedName>
        <fullName evidence="2">Uncharacterized protein</fullName>
    </submittedName>
</protein>